<sequence>MLNKSEEKASVEPIDKTGKTGLTGEKKEVLKKMIGSVSIPIDLNKIREKMKYDAD</sequence>
<dbReference type="RefSeq" id="WP_155619520.1">
    <property type="nucleotide sequence ID" value="NZ_JAQCVN010000038.1"/>
</dbReference>
<organism evidence="2 3">
    <name type="scientific">Paenibacillus macerans</name>
    <name type="common">Bacillus macerans</name>
    <dbReference type="NCBI Taxonomy" id="44252"/>
    <lineage>
        <taxon>Bacteria</taxon>
        <taxon>Bacillati</taxon>
        <taxon>Bacillota</taxon>
        <taxon>Bacilli</taxon>
        <taxon>Bacillales</taxon>
        <taxon>Paenibacillaceae</taxon>
        <taxon>Paenibacillus</taxon>
    </lineage>
</organism>
<evidence type="ECO:0000313" key="3">
    <source>
        <dbReference type="Proteomes" id="UP000442469"/>
    </source>
</evidence>
<comment type="caution">
    <text evidence="2">The sequence shown here is derived from an EMBL/GenBank/DDBJ whole genome shotgun (WGS) entry which is preliminary data.</text>
</comment>
<dbReference type="EMBL" id="WNZZ01000003">
    <property type="protein sequence ID" value="MUG21796.1"/>
    <property type="molecule type" value="Genomic_DNA"/>
</dbReference>
<accession>A0A6N8ENA6</accession>
<evidence type="ECO:0000313" key="2">
    <source>
        <dbReference type="EMBL" id="MUG21796.1"/>
    </source>
</evidence>
<dbReference type="AlphaFoldDB" id="A0A6N8ENA6"/>
<reference evidence="2 3" key="1">
    <citation type="submission" date="2019-11" db="EMBL/GenBank/DDBJ databases">
        <title>Draft genome sequences of five Paenibacillus species of dairy origin.</title>
        <authorList>
            <person name="Olajide A.M."/>
            <person name="Chen S."/>
            <person name="Lapointe G."/>
        </authorList>
    </citation>
    <scope>NUCLEOTIDE SEQUENCE [LARGE SCALE GENOMIC DNA]</scope>
    <source>
        <strain evidence="2 3">3CT49</strain>
    </source>
</reference>
<gene>
    <name evidence="2" type="ORF">GNQ08_05050</name>
</gene>
<feature type="region of interest" description="Disordered" evidence="1">
    <location>
        <begin position="1"/>
        <end position="22"/>
    </location>
</feature>
<evidence type="ECO:0000256" key="1">
    <source>
        <dbReference type="SAM" id="MobiDB-lite"/>
    </source>
</evidence>
<dbReference type="Proteomes" id="UP000442469">
    <property type="component" value="Unassembled WGS sequence"/>
</dbReference>
<protein>
    <submittedName>
        <fullName evidence="2">Uncharacterized protein</fullName>
    </submittedName>
</protein>
<name>A0A6N8ENA6_PAEMA</name>
<proteinExistence type="predicted"/>